<dbReference type="OrthoDB" id="9986881at2759"/>
<feature type="compositionally biased region" description="Basic and acidic residues" evidence="6">
    <location>
        <begin position="53"/>
        <end position="67"/>
    </location>
</feature>
<evidence type="ECO:0000313" key="9">
    <source>
        <dbReference type="EMBL" id="CCE79992.1"/>
    </source>
</evidence>
<evidence type="ECO:0000259" key="8">
    <source>
        <dbReference type="PROSITE" id="PS50850"/>
    </source>
</evidence>
<dbReference type="AlphaFoldDB" id="G8YKB2"/>
<feature type="transmembrane region" description="Helical" evidence="7">
    <location>
        <begin position="316"/>
        <end position="334"/>
    </location>
</feature>
<dbReference type="EMBL" id="FO082052">
    <property type="protein sequence ID" value="CCE80757.1"/>
    <property type="molecule type" value="Genomic_DNA"/>
</dbReference>
<dbReference type="EMBL" id="FO082053">
    <property type="protein sequence ID" value="CCE79992.1"/>
    <property type="molecule type" value="Genomic_DNA"/>
</dbReference>
<dbReference type="FunCoup" id="G8YKB2">
    <property type="interactions" value="148"/>
</dbReference>
<evidence type="ECO:0000256" key="6">
    <source>
        <dbReference type="SAM" id="MobiDB-lite"/>
    </source>
</evidence>
<evidence type="ECO:0000256" key="7">
    <source>
        <dbReference type="SAM" id="Phobius"/>
    </source>
</evidence>
<dbReference type="PANTHER" id="PTHR23502">
    <property type="entry name" value="MAJOR FACILITATOR SUPERFAMILY"/>
    <property type="match status" value="1"/>
</dbReference>
<feature type="transmembrane region" description="Helical" evidence="7">
    <location>
        <begin position="529"/>
        <end position="553"/>
    </location>
</feature>
<evidence type="ECO:0000256" key="5">
    <source>
        <dbReference type="ARBA" id="ARBA00023136"/>
    </source>
</evidence>
<reference evidence="11" key="2">
    <citation type="journal article" date="2012" name="G3 (Bethesda)">
        <title>Pichia sorbitophila, an interspecies yeast hybrid reveals early steps of genome resolution following polyploidization.</title>
        <authorList>
            <person name="Leh Louis V."/>
            <person name="Despons L."/>
            <person name="Friedrich A."/>
            <person name="Martin T."/>
            <person name="Durrens P."/>
            <person name="Casaregola S."/>
            <person name="Neuveglise C."/>
            <person name="Fairhead C."/>
            <person name="Marck C."/>
            <person name="Cruz J.A."/>
            <person name="Straub M.L."/>
            <person name="Kugler V."/>
            <person name="Sacerdot C."/>
            <person name="Uzunov Z."/>
            <person name="Thierry A."/>
            <person name="Weiss S."/>
            <person name="Bleykasten C."/>
            <person name="De Montigny J."/>
            <person name="Jacques N."/>
            <person name="Jung P."/>
            <person name="Lemaire M."/>
            <person name="Mallet S."/>
            <person name="Morel G."/>
            <person name="Richard G.F."/>
            <person name="Sarkar A."/>
            <person name="Savel G."/>
            <person name="Schacherer J."/>
            <person name="Seret M.L."/>
            <person name="Talla E."/>
            <person name="Samson G."/>
            <person name="Jubin C."/>
            <person name="Poulain J."/>
            <person name="Vacherie B."/>
            <person name="Barbe V."/>
            <person name="Pelletier E."/>
            <person name="Sherman D.J."/>
            <person name="Westhof E."/>
            <person name="Weissenbach J."/>
            <person name="Baret P.V."/>
            <person name="Wincker P."/>
            <person name="Gaillardin C."/>
            <person name="Dujon B."/>
            <person name="Souciet J.L."/>
        </authorList>
    </citation>
    <scope>NUCLEOTIDE SEQUENCE [LARGE SCALE GENOMIC DNA]</scope>
    <source>
        <strain evidence="11">ATCC MYA-4447 / BCRC 22081 / CBS 7064 / NBRC 10061 / NRRL Y-12695</strain>
    </source>
</reference>
<evidence type="ECO:0000256" key="4">
    <source>
        <dbReference type="ARBA" id="ARBA00022989"/>
    </source>
</evidence>
<dbReference type="PANTHER" id="PTHR23502:SF31">
    <property type="entry name" value="POLYAMINE TRANSPORTER 1"/>
    <property type="match status" value="1"/>
</dbReference>
<feature type="transmembrane region" description="Helical" evidence="7">
    <location>
        <begin position="224"/>
        <end position="242"/>
    </location>
</feature>
<feature type="transmembrane region" description="Helical" evidence="7">
    <location>
        <begin position="429"/>
        <end position="448"/>
    </location>
</feature>
<dbReference type="STRING" id="559304.G8YKB2"/>
<dbReference type="GO" id="GO:0022857">
    <property type="term" value="F:transmembrane transporter activity"/>
    <property type="evidence" value="ECO:0007669"/>
    <property type="project" value="InterPro"/>
</dbReference>
<feature type="transmembrane region" description="Helical" evidence="7">
    <location>
        <begin position="469"/>
        <end position="487"/>
    </location>
</feature>
<keyword evidence="3 7" id="KW-0812">Transmembrane</keyword>
<name>G8YKB2_PICSO</name>
<dbReference type="CDD" id="cd17323">
    <property type="entry name" value="MFS_Tpo1_MDR_like"/>
    <property type="match status" value="1"/>
</dbReference>
<dbReference type="InterPro" id="IPR020846">
    <property type="entry name" value="MFS_dom"/>
</dbReference>
<evidence type="ECO:0000313" key="10">
    <source>
        <dbReference type="EMBL" id="CCE80757.1"/>
    </source>
</evidence>
<dbReference type="Pfam" id="PF07690">
    <property type="entry name" value="MFS_1"/>
    <property type="match status" value="1"/>
</dbReference>
<evidence type="ECO:0000256" key="2">
    <source>
        <dbReference type="ARBA" id="ARBA00022448"/>
    </source>
</evidence>
<feature type="transmembrane region" description="Helical" evidence="7">
    <location>
        <begin position="390"/>
        <end position="409"/>
    </location>
</feature>
<keyword evidence="5 7" id="KW-0472">Membrane</keyword>
<feature type="transmembrane region" description="Helical" evidence="7">
    <location>
        <begin position="499"/>
        <end position="517"/>
    </location>
</feature>
<evidence type="ECO:0000313" key="11">
    <source>
        <dbReference type="Proteomes" id="UP000005222"/>
    </source>
</evidence>
<dbReference type="FunFam" id="1.20.1250.20:FF:000011">
    <property type="entry name" value="MFS multidrug transporter, putative"/>
    <property type="match status" value="1"/>
</dbReference>
<dbReference type="Proteomes" id="UP000005222">
    <property type="component" value="Chromosome H"/>
</dbReference>
<comment type="subcellular location">
    <subcellularLocation>
        <location evidence="1">Membrane</location>
        <topology evidence="1">Multi-pass membrane protein</topology>
    </subcellularLocation>
</comment>
<feature type="transmembrane region" description="Helical" evidence="7">
    <location>
        <begin position="565"/>
        <end position="587"/>
    </location>
</feature>
<dbReference type="GO" id="GO:0005886">
    <property type="term" value="C:plasma membrane"/>
    <property type="evidence" value="ECO:0007669"/>
    <property type="project" value="TreeGrafter"/>
</dbReference>
<dbReference type="PROSITE" id="PS50850">
    <property type="entry name" value="MFS"/>
    <property type="match status" value="1"/>
</dbReference>
<protein>
    <submittedName>
        <fullName evidence="9">Piso0_003085 protein</fullName>
    </submittedName>
</protein>
<dbReference type="Proteomes" id="UP000005222">
    <property type="component" value="Chromosome G"/>
</dbReference>
<dbReference type="HOGENOM" id="CLU_008455_11_4_1"/>
<keyword evidence="2" id="KW-0813">Transport</keyword>
<evidence type="ECO:0000256" key="1">
    <source>
        <dbReference type="ARBA" id="ARBA00004141"/>
    </source>
</evidence>
<dbReference type="Gene3D" id="1.20.1250.20">
    <property type="entry name" value="MFS general substrate transporter like domains"/>
    <property type="match status" value="1"/>
</dbReference>
<keyword evidence="4 7" id="KW-1133">Transmembrane helix</keyword>
<proteinExistence type="predicted"/>
<feature type="region of interest" description="Disordered" evidence="6">
    <location>
        <begin position="1"/>
        <end position="87"/>
    </location>
</feature>
<dbReference type="InterPro" id="IPR036259">
    <property type="entry name" value="MFS_trans_sf"/>
</dbReference>
<accession>G8YKB2</accession>
<dbReference type="SUPFAM" id="SSF103473">
    <property type="entry name" value="MFS general substrate transporter"/>
    <property type="match status" value="1"/>
</dbReference>
<keyword evidence="11" id="KW-1185">Reference proteome</keyword>
<dbReference type="InterPro" id="IPR011701">
    <property type="entry name" value="MFS"/>
</dbReference>
<feature type="transmembrane region" description="Helical" evidence="7">
    <location>
        <begin position="254"/>
        <end position="274"/>
    </location>
</feature>
<feature type="transmembrane region" description="Helical" evidence="7">
    <location>
        <begin position="189"/>
        <end position="212"/>
    </location>
</feature>
<feature type="transmembrane region" description="Helical" evidence="7">
    <location>
        <begin position="286"/>
        <end position="304"/>
    </location>
</feature>
<dbReference type="eggNOG" id="KOG0255">
    <property type="taxonomic scope" value="Eukaryota"/>
</dbReference>
<evidence type="ECO:0000256" key="3">
    <source>
        <dbReference type="ARBA" id="ARBA00022692"/>
    </source>
</evidence>
<feature type="domain" description="Major facilitator superfamily (MFS) profile" evidence="8">
    <location>
        <begin position="158"/>
        <end position="591"/>
    </location>
</feature>
<organism evidence="9 11">
    <name type="scientific">Pichia sorbitophila (strain ATCC MYA-4447 / BCRC 22081 / CBS 7064 / NBRC 10061 / NRRL Y-12695)</name>
    <name type="common">Hybrid yeast</name>
    <dbReference type="NCBI Taxonomy" id="559304"/>
    <lineage>
        <taxon>Eukaryota</taxon>
        <taxon>Fungi</taxon>
        <taxon>Dikarya</taxon>
        <taxon>Ascomycota</taxon>
        <taxon>Saccharomycotina</taxon>
        <taxon>Pichiomycetes</taxon>
        <taxon>Debaryomycetaceae</taxon>
        <taxon>Millerozyma</taxon>
    </lineage>
</organism>
<feature type="compositionally biased region" description="Basic and acidic residues" evidence="6">
    <location>
        <begin position="15"/>
        <end position="34"/>
    </location>
</feature>
<reference evidence="9" key="1">
    <citation type="submission" date="2011-10" db="EMBL/GenBank/DDBJ databases">
        <authorList>
            <person name="Genoscope - CEA"/>
        </authorList>
    </citation>
    <scope>NUCLEOTIDE SEQUENCE</scope>
</reference>
<dbReference type="InParanoid" id="G8YKB2"/>
<gene>
    <name evidence="9" type="primary">Piso0_003085</name>
    <name evidence="9" type="ORF">GNLVRS01_PISO0G04560g</name>
    <name evidence="10" type="ORF">GNLVRS01_PISO0H04561g</name>
</gene>
<sequence length="605" mass="66713">MDQPHDSSKEASPGDIRDDATSIVRDSSDGRPDPSESETSFGAADDAASRLSHFSESDEYSNRDVKPLTDTQEEDKPREGLARSGSRLSVVDSARSLSRIITGREDINKYSNIKEVPSLGTDRQFPFTPDESEFLVEFDGEDDPFHPYNWNIGRKICVSIIVNFYSFCNSLGSALFSESNEGLMQEFEIGNVVATIATSLYVLGFALGPMIWAPMSELFGRRAVFLPASFGFMCFSYAVATAKDLQTVMLCRFFSGFCGGSAMVLSASTIGDIFSAKHRGRAMAPFGLTVCGGPLLGPIIGGFTAKNSSLGWRWNAYWSAFLGSALFVTIFLFLKETFHPVVLSRKADIIRKKTGNWAIHSKQETLSLTLSEIGVKYFARPLFMLFTEPILFLLAIYSGFTYGLIYLLLTAVPLVFSGNYKFSQGVGELPYIAIFIGVGCASIILFLFDIRYKRIISATRTQNAIPEERLPAMMIGGISFAIGLFWFCWTGDFPHKIHWMVPTVGSVFVGLGLLTIFQPAINYVVDTYAGFTASALASMTIVRSILGGVFPLFARQMFTHMHIKWAGTLLGCIALLLIPVPFIFYFYGAGIRSRSQFAAAHLKKD</sequence>